<accession>A0A7L8ABR3</accession>
<name>A0A7L8ABR3_9FLAO</name>
<organism evidence="1 2">
    <name type="scientific">Polaribacter haliotis</name>
    <dbReference type="NCBI Taxonomy" id="1888915"/>
    <lineage>
        <taxon>Bacteria</taxon>
        <taxon>Pseudomonadati</taxon>
        <taxon>Bacteroidota</taxon>
        <taxon>Flavobacteriia</taxon>
        <taxon>Flavobacteriales</taxon>
        <taxon>Flavobacteriaceae</taxon>
    </lineage>
</organism>
<reference evidence="1 2" key="1">
    <citation type="journal article" date="2016" name="Int. J. Syst. Evol. Microbiol.">
        <title>Polaribacter haliotis sp. nov., isolated from the gut of abalone Haliotis discus hannai.</title>
        <authorList>
            <person name="Kim Y.O."/>
            <person name="Park I.S."/>
            <person name="Park S."/>
            <person name="Nam B.H."/>
            <person name="Park J.M."/>
            <person name="Kim D.G."/>
            <person name="Yoon J.H."/>
        </authorList>
    </citation>
    <scope>NUCLEOTIDE SEQUENCE [LARGE SCALE GENOMIC DNA]</scope>
    <source>
        <strain evidence="1 2">KCTC 52418</strain>
    </source>
</reference>
<sequence length="263" mass="30261">MIGKIKHIIVIESLPESDGITYTGKALYDDVIERRIRLYEKDFTHNLHQVNSKNDFIEIIKYYQTNAEHLTGGLLLHFEIHGDDDLQGLVLSNGELIIWSEIIDLLRPINITNNNTLFVTMGVCNGRFLYKGVDPYKKSPYSGFISASQTVSPEEIYVSFSKLFEDLLENGNIVESYLELDKLKTNFYYKDSESTFEEAFKSVINKFNNDAEFKSNFLNESIELTEKATGTKLSEMESDIIFKKAMVDMYDAQKKAFEFEKGE</sequence>
<keyword evidence="2" id="KW-1185">Reference proteome</keyword>
<evidence type="ECO:0000313" key="1">
    <source>
        <dbReference type="EMBL" id="QOD59422.1"/>
    </source>
</evidence>
<dbReference type="AlphaFoldDB" id="A0A7L8ABR3"/>
<dbReference type="Proteomes" id="UP000516764">
    <property type="component" value="Chromosome"/>
</dbReference>
<dbReference type="KEGG" id="phal:H9I45_08550"/>
<gene>
    <name evidence="1" type="ORF">H9I45_08550</name>
</gene>
<dbReference type="RefSeq" id="WP_088355398.1">
    <property type="nucleotide sequence ID" value="NZ_CP061813.1"/>
</dbReference>
<protein>
    <submittedName>
        <fullName evidence="1">Uncharacterized protein</fullName>
    </submittedName>
</protein>
<dbReference type="EMBL" id="CP061813">
    <property type="protein sequence ID" value="QOD59422.1"/>
    <property type="molecule type" value="Genomic_DNA"/>
</dbReference>
<proteinExistence type="predicted"/>
<dbReference type="OrthoDB" id="1064164at2"/>
<evidence type="ECO:0000313" key="2">
    <source>
        <dbReference type="Proteomes" id="UP000516764"/>
    </source>
</evidence>